<sequence>MENNDNTQNSATEVEEVLDYKAYMEEQISQIFGDCHVYFYGIDLNTDGRKASPILLFKHWNRCGAGERFRNENLKNFYVK</sequence>
<reference evidence="2" key="1">
    <citation type="submission" date="2017-09" db="EMBL/GenBank/DDBJ databases">
        <title>Depth-based differentiation of microbial function through sediment-hosted aquifers and enrichment of novel symbionts in the deep terrestrial subsurface.</title>
        <authorList>
            <person name="Probst A.J."/>
            <person name="Ladd B."/>
            <person name="Jarett J.K."/>
            <person name="Geller-Mcgrath D.E."/>
            <person name="Sieber C.M.K."/>
            <person name="Emerson J.B."/>
            <person name="Anantharaman K."/>
            <person name="Thomas B.C."/>
            <person name="Malmstrom R."/>
            <person name="Stieglmeier M."/>
            <person name="Klingl A."/>
            <person name="Woyke T."/>
            <person name="Ryan C.M."/>
            <person name="Banfield J.F."/>
        </authorList>
    </citation>
    <scope>NUCLEOTIDE SEQUENCE [LARGE SCALE GENOMIC DNA]</scope>
</reference>
<accession>A0A2M7DNK3</accession>
<evidence type="ECO:0000313" key="1">
    <source>
        <dbReference type="EMBL" id="PIV51350.1"/>
    </source>
</evidence>
<evidence type="ECO:0000313" key="2">
    <source>
        <dbReference type="Proteomes" id="UP000228896"/>
    </source>
</evidence>
<dbReference type="AlphaFoldDB" id="A0A2M7DNK3"/>
<proteinExistence type="predicted"/>
<protein>
    <submittedName>
        <fullName evidence="1">Uncharacterized protein</fullName>
    </submittedName>
</protein>
<dbReference type="EMBL" id="PETS01000069">
    <property type="protein sequence ID" value="PIV51350.1"/>
    <property type="molecule type" value="Genomic_DNA"/>
</dbReference>
<dbReference type="Proteomes" id="UP000228896">
    <property type="component" value="Unassembled WGS sequence"/>
</dbReference>
<gene>
    <name evidence="1" type="ORF">COS18_02980</name>
</gene>
<name>A0A2M7DNK3_9BACT</name>
<comment type="caution">
    <text evidence="1">The sequence shown here is derived from an EMBL/GenBank/DDBJ whole genome shotgun (WGS) entry which is preliminary data.</text>
</comment>
<organism evidence="1 2">
    <name type="scientific">Candidatus Falkowbacteria bacterium CG02_land_8_20_14_3_00_36_14</name>
    <dbReference type="NCBI Taxonomy" id="1974560"/>
    <lineage>
        <taxon>Bacteria</taxon>
        <taxon>Candidatus Falkowiibacteriota</taxon>
    </lineage>
</organism>